<proteinExistence type="predicted"/>
<dbReference type="Pfam" id="PF12974">
    <property type="entry name" value="Phosphonate-bd"/>
    <property type="match status" value="1"/>
</dbReference>
<dbReference type="Proteomes" id="UP001607069">
    <property type="component" value="Unassembled WGS sequence"/>
</dbReference>
<dbReference type="EMBL" id="JBIHMK010000019">
    <property type="protein sequence ID" value="MFH0248146.1"/>
    <property type="molecule type" value="Genomic_DNA"/>
</dbReference>
<gene>
    <name evidence="1" type="ORF">ACG5V6_07955</name>
</gene>
<dbReference type="PANTHER" id="PTHR35841:SF1">
    <property type="entry name" value="PHOSPHONATES-BINDING PERIPLASMIC PROTEIN"/>
    <property type="match status" value="1"/>
</dbReference>
<keyword evidence="2" id="KW-1185">Reference proteome</keyword>
<organism evidence="1 2">
    <name type="scientific">Streptomyces chitinivorans</name>
    <dbReference type="NCBI Taxonomy" id="1257027"/>
    <lineage>
        <taxon>Bacteria</taxon>
        <taxon>Bacillati</taxon>
        <taxon>Actinomycetota</taxon>
        <taxon>Actinomycetes</taxon>
        <taxon>Kitasatosporales</taxon>
        <taxon>Streptomycetaceae</taxon>
        <taxon>Streptomyces</taxon>
    </lineage>
</organism>
<reference evidence="1 2" key="1">
    <citation type="submission" date="2024-10" db="EMBL/GenBank/DDBJ databases">
        <authorList>
            <person name="Cho J.-C."/>
        </authorList>
    </citation>
    <scope>NUCLEOTIDE SEQUENCE [LARGE SCALE GENOMIC DNA]</scope>
    <source>
        <strain evidence="1 2">KCTC29696</strain>
    </source>
</reference>
<dbReference type="SUPFAM" id="SSF53850">
    <property type="entry name" value="Periplasmic binding protein-like II"/>
    <property type="match status" value="1"/>
</dbReference>
<dbReference type="Gene3D" id="3.40.190.10">
    <property type="entry name" value="Periplasmic binding protein-like II"/>
    <property type="match status" value="2"/>
</dbReference>
<accession>A0ABW7HQK3</accession>
<name>A0ABW7HQK3_9ACTN</name>
<dbReference type="PANTHER" id="PTHR35841">
    <property type="entry name" value="PHOSPHONATES-BINDING PERIPLASMIC PROTEIN"/>
    <property type="match status" value="1"/>
</dbReference>
<dbReference type="RefSeq" id="WP_279948548.1">
    <property type="nucleotide sequence ID" value="NZ_BAABEN010000004.1"/>
</dbReference>
<protein>
    <submittedName>
        <fullName evidence="1">Phosphate/phosphite/phosphonate ABC transporter substrate-binding protein</fullName>
    </submittedName>
</protein>
<evidence type="ECO:0000313" key="2">
    <source>
        <dbReference type="Proteomes" id="UP001607069"/>
    </source>
</evidence>
<comment type="caution">
    <text evidence="1">The sequence shown here is derived from an EMBL/GenBank/DDBJ whole genome shotgun (WGS) entry which is preliminary data.</text>
</comment>
<evidence type="ECO:0000313" key="1">
    <source>
        <dbReference type="EMBL" id="MFH0248146.1"/>
    </source>
</evidence>
<sequence>MTLLMGAVAYDPKTVTIWTGFRAWLRARDLPFDFLLYSHYERQVEDLLAGRLHAAWNSPLAWVRADRMARAAGREVRALVMRDTDQDLTSVVVTRHDSPVATLADLKGRTVAVGAVDSPQATLLPLEALRRAGLRPGGDFRVRRFDIGTGLHGDHVGGEREAARALLAGEADAACLLDANHLLFGREGTLPPGSTRVLAQTEPYDHCNMTVADDAPAEPTGRFGDLLLSMSFADPEARPLLELEGLTAWRPGRTTGYALLDAAVDEAGFYDPSGRVTAAEYAP</sequence>